<dbReference type="NCBIfam" id="TIGR00589">
    <property type="entry name" value="ogt"/>
    <property type="match status" value="1"/>
</dbReference>
<evidence type="ECO:0000256" key="6">
    <source>
        <dbReference type="ARBA" id="ARBA00049348"/>
    </source>
</evidence>
<comment type="catalytic activity">
    <reaction evidence="1">
        <text>a 4-O-methyl-thymidine in DNA + L-cysteinyl-[protein] = a thymidine in DNA + S-methyl-L-cysteinyl-[protein]</text>
        <dbReference type="Rhea" id="RHEA:53428"/>
        <dbReference type="Rhea" id="RHEA-COMP:10131"/>
        <dbReference type="Rhea" id="RHEA-COMP:10132"/>
        <dbReference type="Rhea" id="RHEA-COMP:13555"/>
        <dbReference type="Rhea" id="RHEA-COMP:13556"/>
        <dbReference type="ChEBI" id="CHEBI:29950"/>
        <dbReference type="ChEBI" id="CHEBI:82612"/>
        <dbReference type="ChEBI" id="CHEBI:137386"/>
        <dbReference type="ChEBI" id="CHEBI:137387"/>
        <dbReference type="EC" id="2.1.1.63"/>
    </reaction>
</comment>
<dbReference type="InterPro" id="IPR036388">
    <property type="entry name" value="WH-like_DNA-bd_sf"/>
</dbReference>
<dbReference type="SUPFAM" id="SSF46767">
    <property type="entry name" value="Methylated DNA-protein cysteine methyltransferase, C-terminal domain"/>
    <property type="match status" value="1"/>
</dbReference>
<evidence type="ECO:0000313" key="8">
    <source>
        <dbReference type="EMBL" id="QNP61243.1"/>
    </source>
</evidence>
<protein>
    <submittedName>
        <fullName evidence="8">Methylated-DNA--[protein]-cysteine S-methyltransferase</fullName>
    </submittedName>
</protein>
<keyword evidence="5" id="KW-0234">DNA repair</keyword>
<dbReference type="GO" id="GO:0006281">
    <property type="term" value="P:DNA repair"/>
    <property type="evidence" value="ECO:0007669"/>
    <property type="project" value="UniProtKB-KW"/>
</dbReference>
<organism evidence="8 9">
    <name type="scientific">Paenacidovorax monticola</name>
    <dbReference type="NCBI Taxonomy" id="1926868"/>
    <lineage>
        <taxon>Bacteria</taxon>
        <taxon>Pseudomonadati</taxon>
        <taxon>Pseudomonadota</taxon>
        <taxon>Betaproteobacteria</taxon>
        <taxon>Burkholderiales</taxon>
        <taxon>Comamonadaceae</taxon>
        <taxon>Paenacidovorax</taxon>
    </lineage>
</organism>
<dbReference type="InterPro" id="IPR036631">
    <property type="entry name" value="MGMT_N_sf"/>
</dbReference>
<evidence type="ECO:0000256" key="2">
    <source>
        <dbReference type="ARBA" id="ARBA00022603"/>
    </source>
</evidence>
<reference evidence="8 9" key="1">
    <citation type="submission" date="2020-08" db="EMBL/GenBank/DDBJ databases">
        <title>Genome sequence of Acidovorax monticola KACC 19171T.</title>
        <authorList>
            <person name="Hyun D.-W."/>
            <person name="Bae J.-W."/>
        </authorList>
    </citation>
    <scope>NUCLEOTIDE SEQUENCE [LARGE SCALE GENOMIC DNA]</scope>
    <source>
        <strain evidence="8 9">KACC 19171</strain>
    </source>
</reference>
<dbReference type="CDD" id="cd06445">
    <property type="entry name" value="ATase"/>
    <property type="match status" value="1"/>
</dbReference>
<dbReference type="PROSITE" id="PS00374">
    <property type="entry name" value="MGMT"/>
    <property type="match status" value="1"/>
</dbReference>
<dbReference type="Pfam" id="PF01035">
    <property type="entry name" value="DNA_binding_1"/>
    <property type="match status" value="1"/>
</dbReference>
<accession>A0A7H0HL27</accession>
<dbReference type="Proteomes" id="UP000516057">
    <property type="component" value="Chromosome"/>
</dbReference>
<dbReference type="KEGG" id="amon:H9L24_03405"/>
<keyword evidence="2 8" id="KW-0489">Methyltransferase</keyword>
<dbReference type="PANTHER" id="PTHR10815">
    <property type="entry name" value="METHYLATED-DNA--PROTEIN-CYSTEINE METHYLTRANSFERASE"/>
    <property type="match status" value="1"/>
</dbReference>
<evidence type="ECO:0000256" key="5">
    <source>
        <dbReference type="ARBA" id="ARBA00023204"/>
    </source>
</evidence>
<dbReference type="Gene3D" id="1.10.10.10">
    <property type="entry name" value="Winged helix-like DNA-binding domain superfamily/Winged helix DNA-binding domain"/>
    <property type="match status" value="1"/>
</dbReference>
<evidence type="ECO:0000259" key="7">
    <source>
        <dbReference type="Pfam" id="PF01035"/>
    </source>
</evidence>
<dbReference type="InterPro" id="IPR036217">
    <property type="entry name" value="MethylDNA_cys_MeTrfase_DNAb"/>
</dbReference>
<dbReference type="PANTHER" id="PTHR10815:SF5">
    <property type="entry name" value="METHYLATED-DNA--PROTEIN-CYSTEINE METHYLTRANSFERASE"/>
    <property type="match status" value="1"/>
</dbReference>
<dbReference type="InterPro" id="IPR001497">
    <property type="entry name" value="MethylDNA_cys_MeTrfase_AS"/>
</dbReference>
<evidence type="ECO:0000256" key="3">
    <source>
        <dbReference type="ARBA" id="ARBA00022679"/>
    </source>
</evidence>
<dbReference type="InterPro" id="IPR014048">
    <property type="entry name" value="MethylDNA_cys_MeTrfase_DNA-bd"/>
</dbReference>
<sequence length="194" mass="20487">MAPPEAVADCGHTLFATVLGPCGIAWGPRGVLAVQLPEADEARTRERMLRGCGVPQEACPAMAPPPSVRHAIEGIQALLAGEPRDLREVVLDMERLSEFHRRVYAHVRAIPPGSTRTYGEVAEALGDKSLARAVGQAMGHNPFAPVVPCHRVLAAGQRSGGFSAQGGARTKLRMLEIEGARLGAGGERGLFDAD</sequence>
<dbReference type="SUPFAM" id="SSF53155">
    <property type="entry name" value="Methylated DNA-protein cysteine methyltransferase domain"/>
    <property type="match status" value="1"/>
</dbReference>
<proteinExistence type="predicted"/>
<name>A0A7H0HL27_9BURK</name>
<evidence type="ECO:0000256" key="1">
    <source>
        <dbReference type="ARBA" id="ARBA00001286"/>
    </source>
</evidence>
<keyword evidence="4" id="KW-0227">DNA damage</keyword>
<keyword evidence="9" id="KW-1185">Reference proteome</keyword>
<dbReference type="AlphaFoldDB" id="A0A7H0HL27"/>
<feature type="domain" description="Methylated-DNA-[protein]-cysteine S-methyltransferase DNA binding" evidence="7">
    <location>
        <begin position="98"/>
        <end position="180"/>
    </location>
</feature>
<evidence type="ECO:0000256" key="4">
    <source>
        <dbReference type="ARBA" id="ARBA00022763"/>
    </source>
</evidence>
<dbReference type="GO" id="GO:0032259">
    <property type="term" value="P:methylation"/>
    <property type="evidence" value="ECO:0007669"/>
    <property type="project" value="UniProtKB-KW"/>
</dbReference>
<keyword evidence="3 8" id="KW-0808">Transferase</keyword>
<comment type="catalytic activity">
    <reaction evidence="6">
        <text>a 6-O-methyl-2'-deoxyguanosine in DNA + L-cysteinyl-[protein] = S-methyl-L-cysteinyl-[protein] + a 2'-deoxyguanosine in DNA</text>
        <dbReference type="Rhea" id="RHEA:24000"/>
        <dbReference type="Rhea" id="RHEA-COMP:10131"/>
        <dbReference type="Rhea" id="RHEA-COMP:10132"/>
        <dbReference type="Rhea" id="RHEA-COMP:11367"/>
        <dbReference type="Rhea" id="RHEA-COMP:11368"/>
        <dbReference type="ChEBI" id="CHEBI:29950"/>
        <dbReference type="ChEBI" id="CHEBI:82612"/>
        <dbReference type="ChEBI" id="CHEBI:85445"/>
        <dbReference type="ChEBI" id="CHEBI:85448"/>
        <dbReference type="EC" id="2.1.1.63"/>
    </reaction>
</comment>
<gene>
    <name evidence="8" type="ORF">H9L24_03405</name>
</gene>
<dbReference type="EMBL" id="CP060790">
    <property type="protein sequence ID" value="QNP61243.1"/>
    <property type="molecule type" value="Genomic_DNA"/>
</dbReference>
<dbReference type="GO" id="GO:0003908">
    <property type="term" value="F:methylated-DNA-[protein]-cysteine S-methyltransferase activity"/>
    <property type="evidence" value="ECO:0007669"/>
    <property type="project" value="UniProtKB-EC"/>
</dbReference>
<evidence type="ECO:0000313" key="9">
    <source>
        <dbReference type="Proteomes" id="UP000516057"/>
    </source>
</evidence>